<dbReference type="NCBIfam" id="TIGR00756">
    <property type="entry name" value="PPR"/>
    <property type="match status" value="3"/>
</dbReference>
<dbReference type="Gene3D" id="1.25.40.10">
    <property type="entry name" value="Tetratricopeptide repeat domain"/>
    <property type="match status" value="4"/>
</dbReference>
<dbReference type="Pfam" id="PF01535">
    <property type="entry name" value="PPR"/>
    <property type="match status" value="1"/>
</dbReference>
<dbReference type="InterPro" id="IPR011990">
    <property type="entry name" value="TPR-like_helical_dom_sf"/>
</dbReference>
<name>A0A484M367_9ASTE</name>
<feature type="repeat" description="PPR" evidence="2">
    <location>
        <begin position="371"/>
        <end position="405"/>
    </location>
</feature>
<dbReference type="GO" id="GO:0009451">
    <property type="term" value="P:RNA modification"/>
    <property type="evidence" value="ECO:0007669"/>
    <property type="project" value="InterPro"/>
</dbReference>
<dbReference type="PROSITE" id="PS51375">
    <property type="entry name" value="PPR"/>
    <property type="match status" value="4"/>
</dbReference>
<protein>
    <submittedName>
        <fullName evidence="3">Uncharacterized protein</fullName>
    </submittedName>
</protein>
<gene>
    <name evidence="3" type="ORF">CCAM_LOCUS25058</name>
</gene>
<feature type="repeat" description="PPR" evidence="2">
    <location>
        <begin position="573"/>
        <end position="607"/>
    </location>
</feature>
<evidence type="ECO:0000313" key="4">
    <source>
        <dbReference type="Proteomes" id="UP000595140"/>
    </source>
</evidence>
<dbReference type="FunFam" id="1.25.40.10:FF:000090">
    <property type="entry name" value="Pentatricopeptide repeat-containing protein, chloroplastic"/>
    <property type="match status" value="1"/>
</dbReference>
<dbReference type="InterPro" id="IPR002885">
    <property type="entry name" value="PPR_rpt"/>
</dbReference>
<dbReference type="GO" id="GO:0003723">
    <property type="term" value="F:RNA binding"/>
    <property type="evidence" value="ECO:0007669"/>
    <property type="project" value="InterPro"/>
</dbReference>
<dbReference type="FunFam" id="1.25.40.10:FF:000344">
    <property type="entry name" value="Pentatricopeptide repeat-containing protein"/>
    <property type="match status" value="1"/>
</dbReference>
<dbReference type="Pfam" id="PF20431">
    <property type="entry name" value="E_motif"/>
    <property type="match status" value="1"/>
</dbReference>
<dbReference type="Pfam" id="PF13041">
    <property type="entry name" value="PPR_2"/>
    <property type="match status" value="3"/>
</dbReference>
<evidence type="ECO:0000256" key="1">
    <source>
        <dbReference type="ARBA" id="ARBA00022737"/>
    </source>
</evidence>
<dbReference type="SUPFAM" id="SSF48452">
    <property type="entry name" value="TPR-like"/>
    <property type="match status" value="1"/>
</dbReference>
<dbReference type="InterPro" id="IPR046848">
    <property type="entry name" value="E_motif"/>
</dbReference>
<feature type="repeat" description="PPR" evidence="2">
    <location>
        <begin position="608"/>
        <end position="642"/>
    </location>
</feature>
<dbReference type="Proteomes" id="UP000595140">
    <property type="component" value="Unassembled WGS sequence"/>
</dbReference>
<keyword evidence="4" id="KW-1185">Reference proteome</keyword>
<proteinExistence type="predicted"/>
<evidence type="ECO:0000256" key="2">
    <source>
        <dbReference type="PROSITE-ProRule" id="PRU00708"/>
    </source>
</evidence>
<dbReference type="PANTHER" id="PTHR47926">
    <property type="entry name" value="PENTATRICOPEPTIDE REPEAT-CONTAINING PROTEIN"/>
    <property type="match status" value="1"/>
</dbReference>
<dbReference type="InterPro" id="IPR046960">
    <property type="entry name" value="PPR_At4g14850-like_plant"/>
</dbReference>
<evidence type="ECO:0000313" key="3">
    <source>
        <dbReference type="EMBL" id="VFQ83282.1"/>
    </source>
</evidence>
<dbReference type="PANTHER" id="PTHR47926:SF396">
    <property type="entry name" value="PENTATRICOPEPTIDE REPEAT-CONTAINING PROTEIN"/>
    <property type="match status" value="1"/>
</dbReference>
<dbReference type="EMBL" id="OOIL02002581">
    <property type="protein sequence ID" value="VFQ83282.1"/>
    <property type="molecule type" value="Genomic_DNA"/>
</dbReference>
<feature type="repeat" description="PPR" evidence="2">
    <location>
        <begin position="472"/>
        <end position="506"/>
    </location>
</feature>
<sequence>MWTLAPEFSKIVEEVWMQEHTGFPMYQIIQKLKQLKHPLKRLNKRNFRSLDTQMDQIRIKLQNVQKEMKYNSSDGRLLASKKELTKELHQTLKASYLMKCQQSKADWITYGDQDTKLFYAWVKKKKAQTHLTSLRNTEGVYVEGRLEVAKVLVDYFQKQLGVAMETDDIDADIIVSSHSLLSNLHIFFSSWGPYSNANHHPSRFLCPESYYSWFLENSKHRSHLDQIHAQLYLSGLQNNGFILAKFIHVCSNLGQIGYARQVFDAFPDPYVYLWNAIIKGYARHDLFINAIDTYRTMQLVFERPDSFTLPYVLKACGDLLAFKVGCAVHGQAFRLGFESDLFVQNSVVSFYTKCGRIDLARISFDRMRDRNIVSWTSVISGCSQNGQPVEALKIFSEMRGLNVVPDWVVLVTVLTAYTNIGDLKSGESLHSLVIKMGVEFEQDLQVALTSLYSKCGQVRTAKHLFNKVEVRDVILWNAMISGLAKQGQASDAVNLFQEMISKNIKPDVVTIQSTIMACAQLRFLGHARWIGDYVTNSSYQDDVVVNTSLIDMYSKCGCVNSARKVFYRAKKKDVVLWSAMIMAYGSHGRGREAIDLFYAMKRSKVSPNDVTFLGLLVACNHSGLIQEGLEFLNCMRDHGIKPHHQHYACVVDLLGRAGYLEKAHGLIETMPAEPSVSVWKALLSACKMHCHVRLGENAAQRLFALDPLNRDHYVQLSNLYALAHMWDRVGDVRMLMKEKGLNNEKQGRSVIEIT</sequence>
<dbReference type="AlphaFoldDB" id="A0A484M367"/>
<dbReference type="FunFam" id="1.25.40.10:FF:000309">
    <property type="entry name" value="Pentatricopeptide repeat-containing protein, chloroplastic"/>
    <property type="match status" value="1"/>
</dbReference>
<reference evidence="3 4" key="1">
    <citation type="submission" date="2018-04" db="EMBL/GenBank/DDBJ databases">
        <authorList>
            <person name="Vogel A."/>
        </authorList>
    </citation>
    <scope>NUCLEOTIDE SEQUENCE [LARGE SCALE GENOMIC DNA]</scope>
</reference>
<dbReference type="OrthoDB" id="185373at2759"/>
<keyword evidence="1" id="KW-0677">Repeat</keyword>
<accession>A0A484M367</accession>
<organism evidence="3 4">
    <name type="scientific">Cuscuta campestris</name>
    <dbReference type="NCBI Taxonomy" id="132261"/>
    <lineage>
        <taxon>Eukaryota</taxon>
        <taxon>Viridiplantae</taxon>
        <taxon>Streptophyta</taxon>
        <taxon>Embryophyta</taxon>
        <taxon>Tracheophyta</taxon>
        <taxon>Spermatophyta</taxon>
        <taxon>Magnoliopsida</taxon>
        <taxon>eudicotyledons</taxon>
        <taxon>Gunneridae</taxon>
        <taxon>Pentapetalae</taxon>
        <taxon>asterids</taxon>
        <taxon>lamiids</taxon>
        <taxon>Solanales</taxon>
        <taxon>Convolvulaceae</taxon>
        <taxon>Cuscuteae</taxon>
        <taxon>Cuscuta</taxon>
        <taxon>Cuscuta subgen. Grammica</taxon>
        <taxon>Cuscuta sect. Cleistogrammica</taxon>
    </lineage>
</organism>